<dbReference type="Proteomes" id="UP000005237">
    <property type="component" value="Unassembled WGS sequence"/>
</dbReference>
<organism evidence="11 12">
    <name type="scientific">Caenorhabditis japonica</name>
    <dbReference type="NCBI Taxonomy" id="281687"/>
    <lineage>
        <taxon>Eukaryota</taxon>
        <taxon>Metazoa</taxon>
        <taxon>Ecdysozoa</taxon>
        <taxon>Nematoda</taxon>
        <taxon>Chromadorea</taxon>
        <taxon>Rhabditida</taxon>
        <taxon>Rhabditina</taxon>
        <taxon>Rhabditomorpha</taxon>
        <taxon>Rhabditoidea</taxon>
        <taxon>Rhabditidae</taxon>
        <taxon>Peloderinae</taxon>
        <taxon>Caenorhabditis</taxon>
    </lineage>
</organism>
<dbReference type="CDD" id="cd02440">
    <property type="entry name" value="AdoMet_MTases"/>
    <property type="match status" value="1"/>
</dbReference>
<evidence type="ECO:0000256" key="6">
    <source>
        <dbReference type="ARBA" id="ARBA00022490"/>
    </source>
</evidence>
<dbReference type="SUPFAM" id="SSF53335">
    <property type="entry name" value="S-adenosyl-L-methionine-dependent methyltransferases"/>
    <property type="match status" value="1"/>
</dbReference>
<evidence type="ECO:0000256" key="4">
    <source>
        <dbReference type="ARBA" id="ARBA00016400"/>
    </source>
</evidence>
<protein>
    <recommendedName>
        <fullName evidence="5">Calmodulin-lysine N-methyltransferase</fullName>
        <ecNumber evidence="3">2.1.1.60</ecNumber>
    </recommendedName>
    <alternativeName>
        <fullName evidence="4">Centromere protein S</fullName>
    </alternativeName>
</protein>
<accession>A0A8R1DRH5</accession>
<dbReference type="EC" id="2.1.1.60" evidence="3"/>
<dbReference type="InterPro" id="IPR019410">
    <property type="entry name" value="Methyltransf_16"/>
</dbReference>
<dbReference type="InterPro" id="IPR009072">
    <property type="entry name" value="Histone-fold"/>
</dbReference>
<reference evidence="12" key="1">
    <citation type="submission" date="2010-08" db="EMBL/GenBank/DDBJ databases">
        <authorList>
            <consortium name="Caenorhabditis japonica Sequencing Consortium"/>
            <person name="Wilson R.K."/>
        </authorList>
    </citation>
    <scope>NUCLEOTIDE SEQUENCE [LARGE SCALE GENOMIC DNA]</scope>
    <source>
        <strain evidence="12">DF5081</strain>
    </source>
</reference>
<dbReference type="InterPro" id="IPR029003">
    <property type="entry name" value="CENP-S/Mhf1"/>
</dbReference>
<keyword evidence="8" id="KW-0808">Transferase</keyword>
<feature type="compositionally biased region" description="Basic residues" evidence="10">
    <location>
        <begin position="421"/>
        <end position="435"/>
    </location>
</feature>
<dbReference type="InterPro" id="IPR029063">
    <property type="entry name" value="SAM-dependent_MTases_sf"/>
</dbReference>
<comment type="subcellular location">
    <subcellularLocation>
        <location evidence="2">Cytoplasm</location>
    </subcellularLocation>
    <subcellularLocation>
        <location evidence="1">Nucleus</location>
    </subcellularLocation>
</comment>
<dbReference type="GO" id="GO:0032259">
    <property type="term" value="P:methylation"/>
    <property type="evidence" value="ECO:0007669"/>
    <property type="project" value="UniProtKB-KW"/>
</dbReference>
<sequence length="623" mass="70890">MSEPSLEGEELRKRGKRGVKNDNGQGKHVAQDEGDFVDESILQPCSTSSSSSSSGPNSSKRARHNWSVFSKVLRETLRNQNQFNQNNSLILFDFVPGSQNSDCSWLTFENHKFFRFSLPIRKLSLSTLARGFDNTGNVRIWPGSEALAWCFLQKHQELPNLLENSKVLELGAGFLGLTSFMLAHLSKSTEVWITDGNVESVKSLERNRDLNAEFSNKIHVSQLLWGEFSLDTKFNTIIAADCVFFSEFHEKFLTCIENHLAADGICYISSPKRKGSLESFISYVENSWRRFQLEFCKEWNEMLECKIGNAWKDEHERDEKFPELKGALQIGVLKIADSTLLDVGARNGMDLKVEEDVINRVSALIWDTVADHWSEDLAMFSAHANRQKVQLDDVRLLTRRNPDLFQASCNLAGVSLPKNNGLHKKSQNVGRKRKKNDREELLSTPTPQSESKKSKNFTTSTPKINTNSLISQFPQEITPIRPFSANEIIIDDDANYQRLTTIQEKSDEIEEKQEDSFELDYDTTVLGTSMDEDHQRLEALVPECGEEEEVRMIKRSGNVLFSFYSLKLALAVCVMALRPDLRSSALFILLWNVFKQGVSKLGLFETGTFRIVLVSKRLSFEMY</sequence>
<feature type="region of interest" description="Disordered" evidence="10">
    <location>
        <begin position="416"/>
        <end position="465"/>
    </location>
</feature>
<dbReference type="AlphaFoldDB" id="A0A8R1DRH5"/>
<dbReference type="InterPro" id="IPR025800">
    <property type="entry name" value="CaM-Lys-N-MeTrfase"/>
</dbReference>
<dbReference type="PANTHER" id="PTHR13539">
    <property type="entry name" value="CALMODULIN-LYSINE N-METHYLTRANSFERASE"/>
    <property type="match status" value="1"/>
</dbReference>
<dbReference type="CDD" id="cd22919">
    <property type="entry name" value="HFD_CENP-S"/>
    <property type="match status" value="1"/>
</dbReference>
<evidence type="ECO:0000256" key="1">
    <source>
        <dbReference type="ARBA" id="ARBA00004123"/>
    </source>
</evidence>
<evidence type="ECO:0000256" key="7">
    <source>
        <dbReference type="ARBA" id="ARBA00022603"/>
    </source>
</evidence>
<reference evidence="11" key="2">
    <citation type="submission" date="2022-06" db="UniProtKB">
        <authorList>
            <consortium name="EnsemblMetazoa"/>
        </authorList>
    </citation>
    <scope>IDENTIFICATION</scope>
    <source>
        <strain evidence="11">DF5081</strain>
    </source>
</reference>
<evidence type="ECO:0000256" key="5">
    <source>
        <dbReference type="ARBA" id="ARBA00020594"/>
    </source>
</evidence>
<evidence type="ECO:0000256" key="3">
    <source>
        <dbReference type="ARBA" id="ARBA00011914"/>
    </source>
</evidence>
<feature type="region of interest" description="Disordered" evidence="10">
    <location>
        <begin position="1"/>
        <end position="62"/>
    </location>
</feature>
<evidence type="ECO:0000313" key="12">
    <source>
        <dbReference type="Proteomes" id="UP000005237"/>
    </source>
</evidence>
<feature type="compositionally biased region" description="Low complexity" evidence="10">
    <location>
        <begin position="46"/>
        <end position="59"/>
    </location>
</feature>
<evidence type="ECO:0000313" key="11">
    <source>
        <dbReference type="EnsemblMetazoa" id="CJA08882b.1"/>
    </source>
</evidence>
<evidence type="ECO:0000256" key="2">
    <source>
        <dbReference type="ARBA" id="ARBA00004496"/>
    </source>
</evidence>
<keyword evidence="6" id="KW-0963">Cytoplasm</keyword>
<name>A0A8R1DRH5_CAEJA</name>
<dbReference type="PANTHER" id="PTHR13539:SF3">
    <property type="entry name" value="CALMODULIN-LYSINE N-METHYLTRANSFERASE"/>
    <property type="match status" value="1"/>
</dbReference>
<evidence type="ECO:0000256" key="10">
    <source>
        <dbReference type="SAM" id="MobiDB-lite"/>
    </source>
</evidence>
<keyword evidence="9" id="KW-0539">Nucleus</keyword>
<keyword evidence="12" id="KW-1185">Reference proteome</keyword>
<dbReference type="EnsemblMetazoa" id="CJA08882b.1">
    <property type="protein sequence ID" value="CJA08882b.1"/>
    <property type="gene ID" value="WBGene00128084"/>
</dbReference>
<dbReference type="GO" id="GO:0005737">
    <property type="term" value="C:cytoplasm"/>
    <property type="evidence" value="ECO:0007669"/>
    <property type="project" value="UniProtKB-SubCell"/>
</dbReference>
<dbReference type="Pfam" id="PF10294">
    <property type="entry name" value="Methyltransf_16"/>
    <property type="match status" value="1"/>
</dbReference>
<proteinExistence type="predicted"/>
<dbReference type="Gene3D" id="1.10.20.10">
    <property type="entry name" value="Histone, subunit A"/>
    <property type="match status" value="1"/>
</dbReference>
<evidence type="ECO:0000256" key="9">
    <source>
        <dbReference type="ARBA" id="ARBA00023242"/>
    </source>
</evidence>
<dbReference type="GO" id="GO:0071821">
    <property type="term" value="C:FANCM-MHF complex"/>
    <property type="evidence" value="ECO:0007669"/>
    <property type="project" value="InterPro"/>
</dbReference>
<feature type="compositionally biased region" description="Polar residues" evidence="10">
    <location>
        <begin position="456"/>
        <end position="465"/>
    </location>
</feature>
<dbReference type="GO" id="GO:0018025">
    <property type="term" value="F:calmodulin-lysine N-methyltransferase activity"/>
    <property type="evidence" value="ECO:0007669"/>
    <property type="project" value="UniProtKB-EC"/>
</dbReference>
<evidence type="ECO:0000256" key="8">
    <source>
        <dbReference type="ARBA" id="ARBA00022679"/>
    </source>
</evidence>
<dbReference type="Pfam" id="PF15630">
    <property type="entry name" value="CENP-S"/>
    <property type="match status" value="1"/>
</dbReference>
<keyword evidence="7" id="KW-0489">Methyltransferase</keyword>
<dbReference type="Gene3D" id="3.40.50.150">
    <property type="entry name" value="Vaccinia Virus protein VP39"/>
    <property type="match status" value="1"/>
</dbReference>
<dbReference type="GO" id="GO:0046982">
    <property type="term" value="F:protein heterodimerization activity"/>
    <property type="evidence" value="ECO:0007669"/>
    <property type="project" value="InterPro"/>
</dbReference>